<evidence type="ECO:0000256" key="12">
    <source>
        <dbReference type="SAM" id="Phobius"/>
    </source>
</evidence>
<evidence type="ECO:0000256" key="9">
    <source>
        <dbReference type="ARBA" id="ARBA00023136"/>
    </source>
</evidence>
<keyword evidence="9 12" id="KW-0472">Membrane</keyword>
<evidence type="ECO:0000256" key="8">
    <source>
        <dbReference type="ARBA" id="ARBA00022927"/>
    </source>
</evidence>
<dbReference type="OrthoDB" id="8558191at2"/>
<dbReference type="STRING" id="76731.RD2015_945"/>
<keyword evidence="6" id="KW-0997">Cell inner membrane</keyword>
<evidence type="ECO:0000256" key="3">
    <source>
        <dbReference type="ARBA" id="ARBA00021563"/>
    </source>
</evidence>
<dbReference type="EMBL" id="CP013729">
    <property type="protein sequence ID" value="ALV05441.1"/>
    <property type="molecule type" value="Genomic_DNA"/>
</dbReference>
<evidence type="ECO:0000256" key="1">
    <source>
        <dbReference type="ARBA" id="ARBA00004533"/>
    </source>
</evidence>
<keyword evidence="5" id="KW-1003">Cell membrane</keyword>
<comment type="subcellular location">
    <subcellularLocation>
        <location evidence="1">Cell inner membrane</location>
    </subcellularLocation>
</comment>
<dbReference type="KEGG" id="rdp:RD2015_945"/>
<evidence type="ECO:0000256" key="4">
    <source>
        <dbReference type="ARBA" id="ARBA00022448"/>
    </source>
</evidence>
<organism evidence="13 14">
    <name type="scientific">Roseateles depolymerans</name>
    <dbReference type="NCBI Taxonomy" id="76731"/>
    <lineage>
        <taxon>Bacteria</taxon>
        <taxon>Pseudomonadati</taxon>
        <taxon>Pseudomonadota</taxon>
        <taxon>Betaproteobacteria</taxon>
        <taxon>Burkholderiales</taxon>
        <taxon>Sphaerotilaceae</taxon>
        <taxon>Roseateles</taxon>
    </lineage>
</organism>
<feature type="transmembrane region" description="Helical" evidence="12">
    <location>
        <begin position="36"/>
        <end position="59"/>
    </location>
</feature>
<name>A0A0U2TZ44_9BURK</name>
<keyword evidence="4" id="KW-0813">Transport</keyword>
<dbReference type="RefSeq" id="WP_058933910.1">
    <property type="nucleotide sequence ID" value="NZ_CP013729.1"/>
</dbReference>
<reference evidence="13 14" key="1">
    <citation type="submission" date="2015-12" db="EMBL/GenBank/DDBJ databases">
        <title>Complete genome of Roseateles depolymerans KCTC 42856.</title>
        <authorList>
            <person name="Kim K.M."/>
        </authorList>
    </citation>
    <scope>NUCLEOTIDE SEQUENCE [LARGE SCALE GENOMIC DNA]</scope>
    <source>
        <strain evidence="13 14">KCTC 42856</strain>
    </source>
</reference>
<evidence type="ECO:0000256" key="5">
    <source>
        <dbReference type="ARBA" id="ARBA00022475"/>
    </source>
</evidence>
<evidence type="ECO:0000256" key="10">
    <source>
        <dbReference type="ARBA" id="ARBA00030772"/>
    </source>
</evidence>
<feature type="compositionally biased region" description="Low complexity" evidence="11">
    <location>
        <begin position="11"/>
        <end position="21"/>
    </location>
</feature>
<feature type="region of interest" description="Disordered" evidence="11">
    <location>
        <begin position="1"/>
        <end position="21"/>
    </location>
</feature>
<keyword evidence="8" id="KW-0653">Protein transport</keyword>
<proteinExistence type="inferred from homology"/>
<dbReference type="GO" id="GO:0015628">
    <property type="term" value="P:protein secretion by the type II secretion system"/>
    <property type="evidence" value="ECO:0007669"/>
    <property type="project" value="InterPro"/>
</dbReference>
<gene>
    <name evidence="13" type="ORF">RD2015_945</name>
</gene>
<dbReference type="InterPro" id="IPR022792">
    <property type="entry name" value="T2SS_protein-GspN"/>
</dbReference>
<keyword evidence="7 12" id="KW-0812">Transmembrane</keyword>
<dbReference type="Pfam" id="PF01203">
    <property type="entry name" value="T2SSN"/>
    <property type="match status" value="1"/>
</dbReference>
<evidence type="ECO:0000256" key="2">
    <source>
        <dbReference type="ARBA" id="ARBA00007208"/>
    </source>
</evidence>
<keyword evidence="14" id="KW-1185">Reference proteome</keyword>
<evidence type="ECO:0000313" key="14">
    <source>
        <dbReference type="Proteomes" id="UP000060699"/>
    </source>
</evidence>
<dbReference type="GO" id="GO:0005886">
    <property type="term" value="C:plasma membrane"/>
    <property type="evidence" value="ECO:0007669"/>
    <property type="project" value="UniProtKB-SubCell"/>
</dbReference>
<sequence length="292" mass="31013" precursor="true">MKRPSFSVKRPASATAAPRSARAALLPTPKPRTRRWAWAGGVIGLLLALVTFAPAAWLASGLAAATQQRLLLADARGSIWSGSARLILSAGPGSRDASELPDRLQWSLRPAWISGGVGLRLTLNQDCCIRPDAPLTVRLGLGKLSLNLPDSSDGRPWIQWPAAWLTGLGTPWNTLAPDGRLVLSAQKFSVDRDQGRWKVDGVIQLDLQEMSSRLSSVDPLGSYRLSILGSATPQLMLQTLQGPLLLNGQGSLGNRVQFRGDASAAPGSEAALANLLNIIGRREGARSIISVG</sequence>
<dbReference type="PATRIC" id="fig|76731.3.peg.961"/>
<protein>
    <recommendedName>
        <fullName evidence="3">Type II secretion system protein N</fullName>
    </recommendedName>
    <alternativeName>
        <fullName evidence="10">General secretion pathway protein N</fullName>
    </alternativeName>
</protein>
<dbReference type="Proteomes" id="UP000060699">
    <property type="component" value="Chromosome"/>
</dbReference>
<keyword evidence="12" id="KW-1133">Transmembrane helix</keyword>
<evidence type="ECO:0000256" key="11">
    <source>
        <dbReference type="SAM" id="MobiDB-lite"/>
    </source>
</evidence>
<evidence type="ECO:0000313" key="13">
    <source>
        <dbReference type="EMBL" id="ALV05441.1"/>
    </source>
</evidence>
<dbReference type="AlphaFoldDB" id="A0A0U2TZ44"/>
<evidence type="ECO:0000256" key="6">
    <source>
        <dbReference type="ARBA" id="ARBA00022519"/>
    </source>
</evidence>
<evidence type="ECO:0000256" key="7">
    <source>
        <dbReference type="ARBA" id="ARBA00022692"/>
    </source>
</evidence>
<dbReference type="GO" id="GO:0015627">
    <property type="term" value="C:type II protein secretion system complex"/>
    <property type="evidence" value="ECO:0007669"/>
    <property type="project" value="InterPro"/>
</dbReference>
<accession>A0A0U2TZ44</accession>
<comment type="similarity">
    <text evidence="2">Belongs to the GSP N family.</text>
</comment>